<dbReference type="EMBL" id="JACXVP010000001">
    <property type="protein sequence ID" value="KAG5631581.1"/>
    <property type="molecule type" value="Genomic_DNA"/>
</dbReference>
<gene>
    <name evidence="2" type="ORF">H5410_003298</name>
</gene>
<evidence type="ECO:0000313" key="3">
    <source>
        <dbReference type="Proteomes" id="UP000824120"/>
    </source>
</evidence>
<evidence type="ECO:0000313" key="2">
    <source>
        <dbReference type="EMBL" id="KAG5631581.1"/>
    </source>
</evidence>
<protein>
    <submittedName>
        <fullName evidence="2">Uncharacterized protein</fullName>
    </submittedName>
</protein>
<proteinExistence type="predicted"/>
<evidence type="ECO:0000256" key="1">
    <source>
        <dbReference type="SAM" id="Phobius"/>
    </source>
</evidence>
<keyword evidence="1" id="KW-1133">Transmembrane helix</keyword>
<keyword evidence="3" id="KW-1185">Reference proteome</keyword>
<name>A0A9J6B4A8_SOLCO</name>
<accession>A0A9J6B4A8</accession>
<dbReference type="AlphaFoldDB" id="A0A9J6B4A8"/>
<feature type="transmembrane region" description="Helical" evidence="1">
    <location>
        <begin position="96"/>
        <end position="122"/>
    </location>
</feature>
<reference evidence="2 3" key="1">
    <citation type="submission" date="2020-09" db="EMBL/GenBank/DDBJ databases">
        <title>De no assembly of potato wild relative species, Solanum commersonii.</title>
        <authorList>
            <person name="Cho K."/>
        </authorList>
    </citation>
    <scope>NUCLEOTIDE SEQUENCE [LARGE SCALE GENOMIC DNA]</scope>
    <source>
        <strain evidence="2">LZ3.2</strain>
        <tissue evidence="2">Leaf</tissue>
    </source>
</reference>
<keyword evidence="1" id="KW-0472">Membrane</keyword>
<comment type="caution">
    <text evidence="2">The sequence shown here is derived from an EMBL/GenBank/DDBJ whole genome shotgun (WGS) entry which is preliminary data.</text>
</comment>
<dbReference type="Proteomes" id="UP000824120">
    <property type="component" value="Chromosome 1"/>
</dbReference>
<organism evidence="2 3">
    <name type="scientific">Solanum commersonii</name>
    <name type="common">Commerson's wild potato</name>
    <name type="synonym">Commerson's nightshade</name>
    <dbReference type="NCBI Taxonomy" id="4109"/>
    <lineage>
        <taxon>Eukaryota</taxon>
        <taxon>Viridiplantae</taxon>
        <taxon>Streptophyta</taxon>
        <taxon>Embryophyta</taxon>
        <taxon>Tracheophyta</taxon>
        <taxon>Spermatophyta</taxon>
        <taxon>Magnoliopsida</taxon>
        <taxon>eudicotyledons</taxon>
        <taxon>Gunneridae</taxon>
        <taxon>Pentapetalae</taxon>
        <taxon>asterids</taxon>
        <taxon>lamiids</taxon>
        <taxon>Solanales</taxon>
        <taxon>Solanaceae</taxon>
        <taxon>Solanoideae</taxon>
        <taxon>Solaneae</taxon>
        <taxon>Solanum</taxon>
    </lineage>
</organism>
<keyword evidence="1" id="KW-0812">Transmembrane</keyword>
<sequence length="149" mass="16545">MVLSIIQGWAAVDEPGTWEKVNVGVPEGVEAGVGKDASICIYYTSLLLFLLTSVLDLYTPDIYGGCGGDIDFPLLGKSNSCTSTYFVIRIGKGRDIWYYLALMAISCTIISPMLSRFCAIIYPRPTTFGWLRMDSFWEGMMEMLINPTK</sequence>